<reference evidence="1" key="1">
    <citation type="submission" date="2014-12" db="EMBL/GenBank/DDBJ databases">
        <title>Insight into the proteome of Arion vulgaris.</title>
        <authorList>
            <person name="Aradska J."/>
            <person name="Bulat T."/>
            <person name="Smidak R."/>
            <person name="Sarate P."/>
            <person name="Gangsoo J."/>
            <person name="Sialana F."/>
            <person name="Bilban M."/>
            <person name="Lubec G."/>
        </authorList>
    </citation>
    <scope>NUCLEOTIDE SEQUENCE</scope>
    <source>
        <tissue evidence="1">Skin</tissue>
    </source>
</reference>
<dbReference type="EMBL" id="HACG01005730">
    <property type="protein sequence ID" value="CEK52595.1"/>
    <property type="molecule type" value="Transcribed_RNA"/>
</dbReference>
<organism evidence="1">
    <name type="scientific">Arion vulgaris</name>
    <dbReference type="NCBI Taxonomy" id="1028688"/>
    <lineage>
        <taxon>Eukaryota</taxon>
        <taxon>Metazoa</taxon>
        <taxon>Spiralia</taxon>
        <taxon>Lophotrochozoa</taxon>
        <taxon>Mollusca</taxon>
        <taxon>Gastropoda</taxon>
        <taxon>Heterobranchia</taxon>
        <taxon>Euthyneura</taxon>
        <taxon>Panpulmonata</taxon>
        <taxon>Eupulmonata</taxon>
        <taxon>Stylommatophora</taxon>
        <taxon>Helicina</taxon>
        <taxon>Arionoidea</taxon>
        <taxon>Arionidae</taxon>
        <taxon>Arion</taxon>
    </lineage>
</organism>
<protein>
    <submittedName>
        <fullName evidence="1">Uncharacterized protein</fullName>
    </submittedName>
</protein>
<accession>A0A0B6YAU1</accession>
<name>A0A0B6YAU1_9EUPU</name>
<dbReference type="AlphaFoldDB" id="A0A0B6YAU1"/>
<evidence type="ECO:0000313" key="1">
    <source>
        <dbReference type="EMBL" id="CEK52595.1"/>
    </source>
</evidence>
<sequence length="61" mass="7078">MISFGFRLEIFMFTYQICVEISSVDSVYIFRMSTCKYLLKNAADIFILSISQIGEHMAELI</sequence>
<gene>
    <name evidence="1" type="primary">ORF17341</name>
</gene>
<proteinExistence type="predicted"/>